<keyword evidence="3" id="KW-1185">Reference proteome</keyword>
<dbReference type="RefSeq" id="WP_044432599.1">
    <property type="nucleotide sequence ID" value="NZ_BJYZ01000014.1"/>
</dbReference>
<proteinExistence type="predicted"/>
<dbReference type="Proteomes" id="UP000321523">
    <property type="component" value="Unassembled WGS sequence"/>
</dbReference>
<accession>A0A512DRN0</accession>
<evidence type="ECO:0000256" key="1">
    <source>
        <dbReference type="SAM" id="MobiDB-lite"/>
    </source>
</evidence>
<dbReference type="AlphaFoldDB" id="A0A512DRN0"/>
<protein>
    <submittedName>
        <fullName evidence="2">Uncharacterized protein</fullName>
    </submittedName>
</protein>
<comment type="caution">
    <text evidence="2">The sequence shown here is derived from an EMBL/GenBank/DDBJ whole genome shotgun (WGS) entry which is preliminary data.</text>
</comment>
<evidence type="ECO:0000313" key="3">
    <source>
        <dbReference type="Proteomes" id="UP000321523"/>
    </source>
</evidence>
<sequence>MPDTISNSLIPSMSVKALWHRLIDSLAIRLEERCAQAQLALMTPHDRFDLGIAQVIPTGSKLVDMTQRRETGPTGIPAELRSRITDG</sequence>
<organism evidence="2 3">
    <name type="scientific">Skermanella aerolata</name>
    <dbReference type="NCBI Taxonomy" id="393310"/>
    <lineage>
        <taxon>Bacteria</taxon>
        <taxon>Pseudomonadati</taxon>
        <taxon>Pseudomonadota</taxon>
        <taxon>Alphaproteobacteria</taxon>
        <taxon>Rhodospirillales</taxon>
        <taxon>Azospirillaceae</taxon>
        <taxon>Skermanella</taxon>
    </lineage>
</organism>
<feature type="region of interest" description="Disordered" evidence="1">
    <location>
        <begin position="66"/>
        <end position="87"/>
    </location>
</feature>
<name>A0A512DRN0_9PROT</name>
<reference evidence="2 3" key="1">
    <citation type="submission" date="2019-07" db="EMBL/GenBank/DDBJ databases">
        <title>Whole genome shotgun sequence of Skermanella aerolata NBRC 106429.</title>
        <authorList>
            <person name="Hosoyama A."/>
            <person name="Uohara A."/>
            <person name="Ohji S."/>
            <person name="Ichikawa N."/>
        </authorList>
    </citation>
    <scope>NUCLEOTIDE SEQUENCE [LARGE SCALE GENOMIC DNA]</scope>
    <source>
        <strain evidence="2 3">NBRC 106429</strain>
    </source>
</reference>
<evidence type="ECO:0000313" key="2">
    <source>
        <dbReference type="EMBL" id="GEO39149.1"/>
    </source>
</evidence>
<dbReference type="EMBL" id="BJYZ01000014">
    <property type="protein sequence ID" value="GEO39149.1"/>
    <property type="molecule type" value="Genomic_DNA"/>
</dbReference>
<gene>
    <name evidence="2" type="ORF">SAE02_32970</name>
</gene>